<dbReference type="PANTHER" id="PTHR23024:SF24">
    <property type="entry name" value="ALPHA_BETA HYDROLASE FOLD-3 DOMAIN-CONTAINING PROTEIN"/>
    <property type="match status" value="1"/>
</dbReference>
<dbReference type="Pfam" id="PF07859">
    <property type="entry name" value="Abhydrolase_3"/>
    <property type="match status" value="1"/>
</dbReference>
<dbReference type="AlphaFoldDB" id="A0AAD4S8L1"/>
<organism evidence="2 3">
    <name type="scientific">Papaver atlanticum</name>
    <dbReference type="NCBI Taxonomy" id="357466"/>
    <lineage>
        <taxon>Eukaryota</taxon>
        <taxon>Viridiplantae</taxon>
        <taxon>Streptophyta</taxon>
        <taxon>Embryophyta</taxon>
        <taxon>Tracheophyta</taxon>
        <taxon>Spermatophyta</taxon>
        <taxon>Magnoliopsida</taxon>
        <taxon>Ranunculales</taxon>
        <taxon>Papaveraceae</taxon>
        <taxon>Papaveroideae</taxon>
        <taxon>Papaver</taxon>
    </lineage>
</organism>
<evidence type="ECO:0000313" key="3">
    <source>
        <dbReference type="Proteomes" id="UP001202328"/>
    </source>
</evidence>
<evidence type="ECO:0000259" key="1">
    <source>
        <dbReference type="Pfam" id="PF07859"/>
    </source>
</evidence>
<evidence type="ECO:0000313" key="2">
    <source>
        <dbReference type="EMBL" id="KAI3874888.1"/>
    </source>
</evidence>
<gene>
    <name evidence="2" type="ORF">MKW98_019461</name>
</gene>
<keyword evidence="3" id="KW-1185">Reference proteome</keyword>
<dbReference type="Proteomes" id="UP001202328">
    <property type="component" value="Unassembled WGS sequence"/>
</dbReference>
<comment type="caution">
    <text evidence="2">The sequence shown here is derived from an EMBL/GenBank/DDBJ whole genome shotgun (WGS) entry which is preliminary data.</text>
</comment>
<dbReference type="PANTHER" id="PTHR23024">
    <property type="entry name" value="ARYLACETAMIDE DEACETYLASE"/>
    <property type="match status" value="1"/>
</dbReference>
<dbReference type="EMBL" id="JAJJMB010012638">
    <property type="protein sequence ID" value="KAI3874888.1"/>
    <property type="molecule type" value="Genomic_DNA"/>
</dbReference>
<dbReference type="GO" id="GO:0016787">
    <property type="term" value="F:hydrolase activity"/>
    <property type="evidence" value="ECO:0007669"/>
    <property type="project" value="InterPro"/>
</dbReference>
<reference evidence="2" key="1">
    <citation type="submission" date="2022-04" db="EMBL/GenBank/DDBJ databases">
        <title>A functionally conserved STORR gene fusion in Papaver species that diverged 16.8 million years ago.</title>
        <authorList>
            <person name="Catania T."/>
        </authorList>
    </citation>
    <scope>NUCLEOTIDE SEQUENCE</scope>
    <source>
        <strain evidence="2">S-188037</strain>
    </source>
</reference>
<dbReference type="Gene3D" id="3.40.50.1820">
    <property type="entry name" value="alpha/beta hydrolase"/>
    <property type="match status" value="1"/>
</dbReference>
<name>A0AAD4S8L1_9MAGN</name>
<dbReference type="InterPro" id="IPR050466">
    <property type="entry name" value="Carboxylest/Gibb_receptor"/>
</dbReference>
<accession>A0AAD4S8L1</accession>
<protein>
    <recommendedName>
        <fullName evidence="1">Alpha/beta hydrolase fold-3 domain-containing protein</fullName>
    </recommendedName>
</protein>
<feature type="domain" description="Alpha/beta hydrolase fold-3" evidence="1">
    <location>
        <begin position="95"/>
        <end position="317"/>
    </location>
</feature>
<dbReference type="SUPFAM" id="SSF53474">
    <property type="entry name" value="alpha/beta-Hydrolases"/>
    <property type="match status" value="1"/>
</dbReference>
<dbReference type="InterPro" id="IPR013094">
    <property type="entry name" value="AB_hydrolase_3"/>
</dbReference>
<proteinExistence type="predicted"/>
<sequence>MFPQRNVSPVLPWMLRLSLSFITCFYSSTVRLNGTVNRSLVSAFEYFLKRPENPKPVHGVKTLDKLIDSTRDLWFRLFIPTEFPSNDGNNKLPVIIFFHGGAFTFLSPDLIIYDAVCRRIARKIPAIVVSVNYRLTPEYRFPSQYDDGFDTLKFLDKNDFSGLPLNADLSRCFLAGDSAGGNIAHHVAVRWASKANEFRKVKVIGLVAIQPFFGGEERTESEIRFHGAPVIPSVQHCDRHWKMFVPEGSNRDHEAVNVFGPNSKTDISKLKAFPATLVFIGGFDPLQDWQRRYYEGLKSFGKEAYLVEYHNVIHAFYMIPYFQESFLLINEVKRFIWNQINSNNMFKIYVEETQKNYH</sequence>
<dbReference type="InterPro" id="IPR029058">
    <property type="entry name" value="AB_hydrolase_fold"/>
</dbReference>